<feature type="domain" description="HTH marR-type" evidence="5">
    <location>
        <begin position="17"/>
        <end position="149"/>
    </location>
</feature>
<proteinExistence type="predicted"/>
<dbReference type="InterPro" id="IPR036390">
    <property type="entry name" value="WH_DNA-bd_sf"/>
</dbReference>
<dbReference type="PANTHER" id="PTHR42756">
    <property type="entry name" value="TRANSCRIPTIONAL REGULATOR, MARR"/>
    <property type="match status" value="1"/>
</dbReference>
<dbReference type="InterPro" id="IPR023187">
    <property type="entry name" value="Tscrpt_reg_MarR-type_CS"/>
</dbReference>
<name>A0A222E9V1_9RHOB</name>
<dbReference type="PROSITE" id="PS01117">
    <property type="entry name" value="HTH_MARR_1"/>
    <property type="match status" value="1"/>
</dbReference>
<feature type="coiled-coil region" evidence="4">
    <location>
        <begin position="134"/>
        <end position="161"/>
    </location>
</feature>
<keyword evidence="2" id="KW-0238">DNA-binding</keyword>
<dbReference type="EMBL" id="CP022540">
    <property type="protein sequence ID" value="ASP22942.1"/>
    <property type="molecule type" value="Genomic_DNA"/>
</dbReference>
<dbReference type="NCBIfam" id="TIGR02337">
    <property type="entry name" value="HpaR"/>
    <property type="match status" value="1"/>
</dbReference>
<dbReference type="GO" id="GO:0045892">
    <property type="term" value="P:negative regulation of DNA-templated transcription"/>
    <property type="evidence" value="ECO:0007669"/>
    <property type="project" value="InterPro"/>
</dbReference>
<keyword evidence="3" id="KW-0804">Transcription</keyword>
<evidence type="ECO:0000256" key="2">
    <source>
        <dbReference type="ARBA" id="ARBA00023125"/>
    </source>
</evidence>
<organism evidence="6 7">
    <name type="scientific">Antarctobacter heliothermus</name>
    <dbReference type="NCBI Taxonomy" id="74033"/>
    <lineage>
        <taxon>Bacteria</taxon>
        <taxon>Pseudomonadati</taxon>
        <taxon>Pseudomonadota</taxon>
        <taxon>Alphaproteobacteria</taxon>
        <taxon>Rhodobacterales</taxon>
        <taxon>Roseobacteraceae</taxon>
        <taxon>Antarctobacter</taxon>
    </lineage>
</organism>
<dbReference type="SMART" id="SM00347">
    <property type="entry name" value="HTH_MARR"/>
    <property type="match status" value="1"/>
</dbReference>
<dbReference type="Pfam" id="PF01047">
    <property type="entry name" value="MarR"/>
    <property type="match status" value="1"/>
</dbReference>
<dbReference type="RefSeq" id="WP_254694804.1">
    <property type="nucleotide sequence ID" value="NZ_CP022540.1"/>
</dbReference>
<keyword evidence="1" id="KW-0805">Transcription regulation</keyword>
<evidence type="ECO:0000313" key="7">
    <source>
        <dbReference type="Proteomes" id="UP000203589"/>
    </source>
</evidence>
<dbReference type="InterPro" id="IPR000835">
    <property type="entry name" value="HTH_MarR-typ"/>
</dbReference>
<dbReference type="AlphaFoldDB" id="A0A222E9V1"/>
<dbReference type="GO" id="GO:0003677">
    <property type="term" value="F:DNA binding"/>
    <property type="evidence" value="ECO:0007669"/>
    <property type="project" value="UniProtKB-KW"/>
</dbReference>
<dbReference type="PANTHER" id="PTHR42756:SF1">
    <property type="entry name" value="TRANSCRIPTIONAL REPRESSOR OF EMRAB OPERON"/>
    <property type="match status" value="1"/>
</dbReference>
<evidence type="ECO:0000256" key="3">
    <source>
        <dbReference type="ARBA" id="ARBA00023163"/>
    </source>
</evidence>
<dbReference type="PROSITE" id="PS50995">
    <property type="entry name" value="HTH_MARR_2"/>
    <property type="match status" value="1"/>
</dbReference>
<evidence type="ECO:0000256" key="4">
    <source>
        <dbReference type="SAM" id="Coils"/>
    </source>
</evidence>
<dbReference type="InterPro" id="IPR036388">
    <property type="entry name" value="WH-like_DNA-bd_sf"/>
</dbReference>
<gene>
    <name evidence="6" type="primary">sarZ</name>
    <name evidence="6" type="ORF">ANTHELSMS3_04338</name>
</gene>
<dbReference type="GO" id="GO:0003700">
    <property type="term" value="F:DNA-binding transcription factor activity"/>
    <property type="evidence" value="ECO:0007669"/>
    <property type="project" value="InterPro"/>
</dbReference>
<keyword evidence="7" id="KW-1185">Reference proteome</keyword>
<reference evidence="6 7" key="1">
    <citation type="submission" date="2017-07" db="EMBL/GenBank/DDBJ databases">
        <title>Genome Sequence of Antarctobacter heliothermus Strain SMS3 Isolated from a culture of the Diatom Skeletonema marinoi.</title>
        <authorList>
            <person name="Topel M."/>
            <person name="Pinder M.I.M."/>
            <person name="Johansson O.N."/>
            <person name="Kourtchenko O."/>
            <person name="Godhe A."/>
            <person name="Clarke A.K."/>
        </authorList>
    </citation>
    <scope>NUCLEOTIDE SEQUENCE [LARGE SCALE GENOMIC DNA]</scope>
    <source>
        <strain evidence="6 7">SMS3</strain>
    </source>
</reference>
<dbReference type="SUPFAM" id="SSF46785">
    <property type="entry name" value="Winged helix' DNA-binding domain"/>
    <property type="match status" value="1"/>
</dbReference>
<keyword evidence="4" id="KW-0175">Coiled coil</keyword>
<sequence>MAPTKHSHDDFAPFDTQRTLPIALLRAREAVMDRFRPMLRGIDVTEQQWRVLRVVQEAGEIDATHLARAASVLAPTLTRILKTLESRDLITLRTDTTDRRRTQVSISTTGQTVLRDAGQISAQIYTEIEARLGAERIADLVQALEKAADDLNENNADETDVE</sequence>
<dbReference type="InterPro" id="IPR012712">
    <property type="entry name" value="HpaR/FarR"/>
</dbReference>
<dbReference type="KEGG" id="aht:ANTHELSMS3_04338"/>
<dbReference type="Gene3D" id="1.10.10.10">
    <property type="entry name" value="Winged helix-like DNA-binding domain superfamily/Winged helix DNA-binding domain"/>
    <property type="match status" value="1"/>
</dbReference>
<evidence type="ECO:0000256" key="1">
    <source>
        <dbReference type="ARBA" id="ARBA00023015"/>
    </source>
</evidence>
<dbReference type="Proteomes" id="UP000203589">
    <property type="component" value="Chromosome"/>
</dbReference>
<accession>A0A222E9V1</accession>
<protein>
    <submittedName>
        <fullName evidence="6">HTH-type transcriptional regulator SarZ</fullName>
    </submittedName>
</protein>
<evidence type="ECO:0000313" key="6">
    <source>
        <dbReference type="EMBL" id="ASP22942.1"/>
    </source>
</evidence>
<evidence type="ECO:0000259" key="5">
    <source>
        <dbReference type="PROSITE" id="PS50995"/>
    </source>
</evidence>